<dbReference type="InterPro" id="IPR052024">
    <property type="entry name" value="Methanogen_methyltrans"/>
</dbReference>
<gene>
    <name evidence="2" type="ORF">IAA08_06375</name>
</gene>
<dbReference type="GO" id="GO:0006779">
    <property type="term" value="P:porphyrin-containing compound biosynthetic process"/>
    <property type="evidence" value="ECO:0007669"/>
    <property type="project" value="InterPro"/>
</dbReference>
<reference evidence="2" key="1">
    <citation type="journal article" date="2021" name="PeerJ">
        <title>Extensive microbial diversity within the chicken gut microbiome revealed by metagenomics and culture.</title>
        <authorList>
            <person name="Gilroy R."/>
            <person name="Ravi A."/>
            <person name="Getino M."/>
            <person name="Pursley I."/>
            <person name="Horton D.L."/>
            <person name="Alikhan N.F."/>
            <person name="Baker D."/>
            <person name="Gharbi K."/>
            <person name="Hall N."/>
            <person name="Watson M."/>
            <person name="Adriaenssens E.M."/>
            <person name="Foster-Nyarko E."/>
            <person name="Jarju S."/>
            <person name="Secka A."/>
            <person name="Antonio M."/>
            <person name="Oren A."/>
            <person name="Chaudhuri R.R."/>
            <person name="La Ragione R."/>
            <person name="Hildebrand F."/>
            <person name="Pallen M.J."/>
        </authorList>
    </citation>
    <scope>NUCLEOTIDE SEQUENCE</scope>
    <source>
        <strain evidence="2">CHK192-9172</strain>
    </source>
</reference>
<dbReference type="Gene3D" id="3.20.20.210">
    <property type="match status" value="1"/>
</dbReference>
<comment type="caution">
    <text evidence="2">The sequence shown here is derived from an EMBL/GenBank/DDBJ whole genome shotgun (WGS) entry which is preliminary data.</text>
</comment>
<evidence type="ECO:0000313" key="2">
    <source>
        <dbReference type="EMBL" id="HIZ07543.1"/>
    </source>
</evidence>
<dbReference type="PANTHER" id="PTHR47099:SF1">
    <property type="entry name" value="METHYLCOBAMIDE:COM METHYLTRANSFERASE MTBA"/>
    <property type="match status" value="1"/>
</dbReference>
<dbReference type="Pfam" id="PF01208">
    <property type="entry name" value="URO-D"/>
    <property type="match status" value="1"/>
</dbReference>
<accession>A0A9D2IGJ0</accession>
<reference evidence="2" key="2">
    <citation type="submission" date="2021-04" db="EMBL/GenBank/DDBJ databases">
        <authorList>
            <person name="Gilroy R."/>
        </authorList>
    </citation>
    <scope>NUCLEOTIDE SEQUENCE</scope>
    <source>
        <strain evidence="2">CHK192-9172</strain>
    </source>
</reference>
<protein>
    <recommendedName>
        <fullName evidence="1">Uroporphyrinogen decarboxylase (URO-D) domain-containing protein</fullName>
    </recommendedName>
</protein>
<dbReference type="EMBL" id="DXCH01000180">
    <property type="protein sequence ID" value="HIZ07543.1"/>
    <property type="molecule type" value="Genomic_DNA"/>
</dbReference>
<name>A0A9D2IGJ0_9FIRM</name>
<dbReference type="InterPro" id="IPR038071">
    <property type="entry name" value="UROD/MetE-like_sf"/>
</dbReference>
<dbReference type="Proteomes" id="UP000824024">
    <property type="component" value="Unassembled WGS sequence"/>
</dbReference>
<dbReference type="GO" id="GO:0004853">
    <property type="term" value="F:uroporphyrinogen decarboxylase activity"/>
    <property type="evidence" value="ECO:0007669"/>
    <property type="project" value="InterPro"/>
</dbReference>
<dbReference type="InterPro" id="IPR000257">
    <property type="entry name" value="Uroporphyrinogen_deCOase"/>
</dbReference>
<evidence type="ECO:0000259" key="1">
    <source>
        <dbReference type="Pfam" id="PF01208"/>
    </source>
</evidence>
<evidence type="ECO:0000313" key="3">
    <source>
        <dbReference type="Proteomes" id="UP000824024"/>
    </source>
</evidence>
<dbReference type="SUPFAM" id="SSF51726">
    <property type="entry name" value="UROD/MetE-like"/>
    <property type="match status" value="1"/>
</dbReference>
<sequence length="372" mass="41735">MTSEEKFQKMLRMEKPADRSEIPYFPQIMTWAGTCSGISQKDMMESVDKNIEALDITFEKIGKPDVMMCTATQDTVFIMGLPVRVPGKDLDDNALYQFVESDLFTLQDGEEYDRILKMGWQNWNGELLCKIQNPPYTDPGQLFARFDLMGQNMAKMAMHFIPQGIAPLSHTACGPIFDTLSQSHTMEEFCYDLYDYPEKIKEVILTCTPALIGQTLGTVKQVHGTRVGIYAMRSSATFVSPDTFGEFCWPGLKMMIEAFWKEGVTSVVHADGNWLPMLEYFKQVPKGSVHFEFDGATDMRKAYEVLEGWQSMRGDVPAAMLAYGTPDEVAEYCEGLITDICMKGGVMLGSGCEVPMNAKLENVIAMGNSLKK</sequence>
<dbReference type="AlphaFoldDB" id="A0A9D2IGJ0"/>
<dbReference type="PANTHER" id="PTHR47099">
    <property type="entry name" value="METHYLCOBAMIDE:COM METHYLTRANSFERASE MTBA"/>
    <property type="match status" value="1"/>
</dbReference>
<proteinExistence type="predicted"/>
<organism evidence="2 3">
    <name type="scientific">Candidatus Eubacterium avistercoris</name>
    <dbReference type="NCBI Taxonomy" id="2838567"/>
    <lineage>
        <taxon>Bacteria</taxon>
        <taxon>Bacillati</taxon>
        <taxon>Bacillota</taxon>
        <taxon>Clostridia</taxon>
        <taxon>Eubacteriales</taxon>
        <taxon>Eubacteriaceae</taxon>
        <taxon>Eubacterium</taxon>
    </lineage>
</organism>
<feature type="domain" description="Uroporphyrinogen decarboxylase (URO-D)" evidence="1">
    <location>
        <begin position="182"/>
        <end position="370"/>
    </location>
</feature>